<proteinExistence type="inferred from homology"/>
<comment type="function">
    <text evidence="7">Involved in DNA repair and RecF pathway recombination.</text>
</comment>
<sequence length="257" mass="28494">MGLYHCEGIILRTRGLGEADRIVTLFTKEKGKIEAVARGARRPRNRLVGVTQQFSYIKALVFTGKNLDQLSQAEIIKSFAPLRDELLKMAYATWWAELLDVFLPLNEVNSDVFLFLLAGLVVLERVPDPMLVSRAFELRLLKYLGYEPVLDRCVGCQNAAGSFAGFAPSEGGLLCRSCAGASGAQLIPVRPAAVSFLRSLYQTDLRDLARRPVDPALGNELGHLLFTFIQLRAEKTLKSLSFLQSLLAWKPPEADLN</sequence>
<accession>A0A8J6I256</accession>
<dbReference type="RefSeq" id="WP_181339763.1">
    <property type="nucleotide sequence ID" value="NZ_JAAKDE010000013.1"/>
</dbReference>
<dbReference type="Pfam" id="PF02565">
    <property type="entry name" value="RecO_C"/>
    <property type="match status" value="1"/>
</dbReference>
<dbReference type="GO" id="GO:0006310">
    <property type="term" value="P:DNA recombination"/>
    <property type="evidence" value="ECO:0007669"/>
    <property type="project" value="UniProtKB-UniRule"/>
</dbReference>
<gene>
    <name evidence="7 9" type="primary">recO</name>
    <name evidence="9" type="ORF">G5B42_07130</name>
</gene>
<comment type="similarity">
    <text evidence="1 7">Belongs to the RecO family.</text>
</comment>
<dbReference type="Gene3D" id="1.20.1440.120">
    <property type="entry name" value="Recombination protein O, C-terminal domain"/>
    <property type="match status" value="1"/>
</dbReference>
<evidence type="ECO:0000256" key="6">
    <source>
        <dbReference type="ARBA" id="ARBA00033409"/>
    </source>
</evidence>
<dbReference type="Gene3D" id="2.40.50.140">
    <property type="entry name" value="Nucleic acid-binding proteins"/>
    <property type="match status" value="1"/>
</dbReference>
<comment type="caution">
    <text evidence="9">The sequence shown here is derived from an EMBL/GenBank/DDBJ whole genome shotgun (WGS) entry which is preliminary data.</text>
</comment>
<dbReference type="GO" id="GO:0043590">
    <property type="term" value="C:bacterial nucleoid"/>
    <property type="evidence" value="ECO:0007669"/>
    <property type="project" value="TreeGrafter"/>
</dbReference>
<evidence type="ECO:0000256" key="4">
    <source>
        <dbReference type="ARBA" id="ARBA00023172"/>
    </source>
</evidence>
<evidence type="ECO:0000256" key="2">
    <source>
        <dbReference type="ARBA" id="ARBA00021310"/>
    </source>
</evidence>
<dbReference type="PANTHER" id="PTHR33991">
    <property type="entry name" value="DNA REPAIR PROTEIN RECO"/>
    <property type="match status" value="1"/>
</dbReference>
<reference evidence="9" key="1">
    <citation type="submission" date="2020-06" db="EMBL/GenBank/DDBJ databases">
        <title>Novel chitinolytic bacterium.</title>
        <authorList>
            <person name="Ungkulpasvich U."/>
            <person name="Kosugi A."/>
            <person name="Uke A."/>
        </authorList>
    </citation>
    <scope>NUCLEOTIDE SEQUENCE</scope>
    <source>
        <strain evidence="9">UUS1-1</strain>
    </source>
</reference>
<dbReference type="PANTHER" id="PTHR33991:SF1">
    <property type="entry name" value="DNA REPAIR PROTEIN RECO"/>
    <property type="match status" value="1"/>
</dbReference>
<keyword evidence="3 7" id="KW-0227">DNA damage</keyword>
<dbReference type="InterPro" id="IPR022572">
    <property type="entry name" value="DNA_rep/recomb_RecO_N"/>
</dbReference>
<dbReference type="InterPro" id="IPR012340">
    <property type="entry name" value="NA-bd_OB-fold"/>
</dbReference>
<evidence type="ECO:0000259" key="8">
    <source>
        <dbReference type="Pfam" id="PF11967"/>
    </source>
</evidence>
<keyword evidence="4 7" id="KW-0233">DNA recombination</keyword>
<evidence type="ECO:0000256" key="5">
    <source>
        <dbReference type="ARBA" id="ARBA00023204"/>
    </source>
</evidence>
<evidence type="ECO:0000256" key="1">
    <source>
        <dbReference type="ARBA" id="ARBA00007452"/>
    </source>
</evidence>
<evidence type="ECO:0000313" key="9">
    <source>
        <dbReference type="EMBL" id="MBA2133314.1"/>
    </source>
</evidence>
<evidence type="ECO:0000313" key="10">
    <source>
        <dbReference type="Proteomes" id="UP000657177"/>
    </source>
</evidence>
<dbReference type="SUPFAM" id="SSF57863">
    <property type="entry name" value="ArfGap/RecO-like zinc finger"/>
    <property type="match status" value="1"/>
</dbReference>
<dbReference type="AlphaFoldDB" id="A0A8J6I256"/>
<evidence type="ECO:0000256" key="3">
    <source>
        <dbReference type="ARBA" id="ARBA00022763"/>
    </source>
</evidence>
<dbReference type="HAMAP" id="MF_00201">
    <property type="entry name" value="RecO"/>
    <property type="match status" value="1"/>
</dbReference>
<dbReference type="Pfam" id="PF11967">
    <property type="entry name" value="RecO_N"/>
    <property type="match status" value="1"/>
</dbReference>
<dbReference type="NCBIfam" id="TIGR00613">
    <property type="entry name" value="reco"/>
    <property type="match status" value="1"/>
</dbReference>
<dbReference type="Proteomes" id="UP000657177">
    <property type="component" value="Unassembled WGS sequence"/>
</dbReference>
<keyword evidence="10" id="KW-1185">Reference proteome</keyword>
<dbReference type="InterPro" id="IPR003717">
    <property type="entry name" value="RecO"/>
</dbReference>
<dbReference type="InterPro" id="IPR042242">
    <property type="entry name" value="RecO_C"/>
</dbReference>
<dbReference type="GO" id="GO:0006302">
    <property type="term" value="P:double-strand break repair"/>
    <property type="evidence" value="ECO:0007669"/>
    <property type="project" value="TreeGrafter"/>
</dbReference>
<keyword evidence="5 7" id="KW-0234">DNA repair</keyword>
<feature type="domain" description="DNA replication/recombination mediator RecO N-terminal" evidence="8">
    <location>
        <begin position="1"/>
        <end position="79"/>
    </location>
</feature>
<organism evidence="9 10">
    <name type="scientific">Capillibacterium thermochitinicola</name>
    <dbReference type="NCBI Taxonomy" id="2699427"/>
    <lineage>
        <taxon>Bacteria</taxon>
        <taxon>Bacillati</taxon>
        <taxon>Bacillota</taxon>
        <taxon>Capillibacterium</taxon>
    </lineage>
</organism>
<dbReference type="EMBL" id="JAAKDE010000013">
    <property type="protein sequence ID" value="MBA2133314.1"/>
    <property type="molecule type" value="Genomic_DNA"/>
</dbReference>
<dbReference type="InterPro" id="IPR037278">
    <property type="entry name" value="ARFGAP/RecO"/>
</dbReference>
<protein>
    <recommendedName>
        <fullName evidence="2 7">DNA repair protein RecO</fullName>
    </recommendedName>
    <alternativeName>
        <fullName evidence="6 7">Recombination protein O</fullName>
    </alternativeName>
</protein>
<dbReference type="SUPFAM" id="SSF50249">
    <property type="entry name" value="Nucleic acid-binding proteins"/>
    <property type="match status" value="1"/>
</dbReference>
<evidence type="ECO:0000256" key="7">
    <source>
        <dbReference type="HAMAP-Rule" id="MF_00201"/>
    </source>
</evidence>
<name>A0A8J6I256_9FIRM</name>